<name>A0AAD7FJC8_9AGAR</name>
<dbReference type="EMBL" id="JARKIF010000014">
    <property type="protein sequence ID" value="KAJ7623446.1"/>
    <property type="molecule type" value="Genomic_DNA"/>
</dbReference>
<feature type="region of interest" description="Disordered" evidence="1">
    <location>
        <begin position="261"/>
        <end position="300"/>
    </location>
</feature>
<evidence type="ECO:0000313" key="4">
    <source>
        <dbReference type="Proteomes" id="UP001221142"/>
    </source>
</evidence>
<dbReference type="PROSITE" id="PS50006">
    <property type="entry name" value="FHA_DOMAIN"/>
    <property type="match status" value="1"/>
</dbReference>
<accession>A0AAD7FJC8</accession>
<dbReference type="InterPro" id="IPR008984">
    <property type="entry name" value="SMAD_FHA_dom_sf"/>
</dbReference>
<organism evidence="3 4">
    <name type="scientific">Roridomyces roridus</name>
    <dbReference type="NCBI Taxonomy" id="1738132"/>
    <lineage>
        <taxon>Eukaryota</taxon>
        <taxon>Fungi</taxon>
        <taxon>Dikarya</taxon>
        <taxon>Basidiomycota</taxon>
        <taxon>Agaricomycotina</taxon>
        <taxon>Agaricomycetes</taxon>
        <taxon>Agaricomycetidae</taxon>
        <taxon>Agaricales</taxon>
        <taxon>Marasmiineae</taxon>
        <taxon>Mycenaceae</taxon>
        <taxon>Roridomyces</taxon>
    </lineage>
</organism>
<comment type="caution">
    <text evidence="3">The sequence shown here is derived from an EMBL/GenBank/DDBJ whole genome shotgun (WGS) entry which is preliminary data.</text>
</comment>
<dbReference type="Gene3D" id="2.60.200.20">
    <property type="match status" value="1"/>
</dbReference>
<feature type="compositionally biased region" description="Low complexity" evidence="1">
    <location>
        <begin position="196"/>
        <end position="209"/>
    </location>
</feature>
<dbReference type="AlphaFoldDB" id="A0AAD7FJC8"/>
<feature type="compositionally biased region" description="Polar residues" evidence="1">
    <location>
        <begin position="277"/>
        <end position="286"/>
    </location>
</feature>
<evidence type="ECO:0000259" key="2">
    <source>
        <dbReference type="PROSITE" id="PS50006"/>
    </source>
</evidence>
<evidence type="ECO:0000256" key="1">
    <source>
        <dbReference type="SAM" id="MobiDB-lite"/>
    </source>
</evidence>
<proteinExistence type="predicted"/>
<reference evidence="3" key="1">
    <citation type="submission" date="2023-03" db="EMBL/GenBank/DDBJ databases">
        <title>Massive genome expansion in bonnet fungi (Mycena s.s.) driven by repeated elements and novel gene families across ecological guilds.</title>
        <authorList>
            <consortium name="Lawrence Berkeley National Laboratory"/>
            <person name="Harder C.B."/>
            <person name="Miyauchi S."/>
            <person name="Viragh M."/>
            <person name="Kuo A."/>
            <person name="Thoen E."/>
            <person name="Andreopoulos B."/>
            <person name="Lu D."/>
            <person name="Skrede I."/>
            <person name="Drula E."/>
            <person name="Henrissat B."/>
            <person name="Morin E."/>
            <person name="Kohler A."/>
            <person name="Barry K."/>
            <person name="LaButti K."/>
            <person name="Morin E."/>
            <person name="Salamov A."/>
            <person name="Lipzen A."/>
            <person name="Mereny Z."/>
            <person name="Hegedus B."/>
            <person name="Baldrian P."/>
            <person name="Stursova M."/>
            <person name="Weitz H."/>
            <person name="Taylor A."/>
            <person name="Grigoriev I.V."/>
            <person name="Nagy L.G."/>
            <person name="Martin F."/>
            <person name="Kauserud H."/>
        </authorList>
    </citation>
    <scope>NUCLEOTIDE SEQUENCE</scope>
    <source>
        <strain evidence="3">9284</strain>
    </source>
</reference>
<dbReference type="SUPFAM" id="SSF49879">
    <property type="entry name" value="SMAD/FHA domain"/>
    <property type="match status" value="1"/>
</dbReference>
<dbReference type="InterPro" id="IPR000253">
    <property type="entry name" value="FHA_dom"/>
</dbReference>
<sequence>MTEDDGIQYLRTVTRPALPAHPFQAMVTGLSLHIDKAGNEPSHTLTFRKSDAPVVHIGRRPGSGDENNTPGRGFLACPVVSRKHAKLVFSDGGHVYLFDTDSHHGTYLAQRESLVPKRLKPESATELVDGDVITFGKSVGADKGLVPPVVARVEMLYGSQQCPLKPLVVPDGAAEGQTSSPLRPSSGRYGVYARTSSEASSSSDEAPSPDSHDSDVEEIPVPAPWQQESNELTRSCWKGLFSFPVSQEPIGFDAYSNDVFEEEDDDNSENSRFSRSTSPMELSSSPEPDPPAVETNASSMAVGEPVVVGAWPRSRSPSIFSSSFPPVRIVAPVDKCVAATPIVNEPQSMDEPDEVWPAPVVDSVVEKEKADKPAESSETLQLNASLATLKTEVAKLQAHRRKYKQRFNDNVHAMGDKFSDLEERTTEAHDLYNLLSERLDDNVDTCQQAQTQLDALQGRMDLAAEIDETPPYVEEGKANAKALADLVAEMTALRDNARKEMAEELESLRQAKEELKSLTEEFKVQQTAASLKRKRSEEEAEEEAETQRKAVVTAAPPRKRARVAKVIAQTATAVVVGAAVTWSALAFS</sequence>
<evidence type="ECO:0000313" key="3">
    <source>
        <dbReference type="EMBL" id="KAJ7623446.1"/>
    </source>
</evidence>
<dbReference type="CDD" id="cd00060">
    <property type="entry name" value="FHA"/>
    <property type="match status" value="1"/>
</dbReference>
<protein>
    <recommendedName>
        <fullName evidence="2">FHA domain-containing protein</fullName>
    </recommendedName>
</protein>
<feature type="domain" description="FHA" evidence="2">
    <location>
        <begin position="55"/>
        <end position="113"/>
    </location>
</feature>
<dbReference type="SMART" id="SM00240">
    <property type="entry name" value="FHA"/>
    <property type="match status" value="1"/>
</dbReference>
<feature type="region of interest" description="Disordered" evidence="1">
    <location>
        <begin position="172"/>
        <end position="227"/>
    </location>
</feature>
<gene>
    <name evidence="3" type="ORF">FB45DRAFT_925700</name>
</gene>
<keyword evidence="4" id="KW-1185">Reference proteome</keyword>
<dbReference type="Pfam" id="PF00498">
    <property type="entry name" value="FHA"/>
    <property type="match status" value="1"/>
</dbReference>
<dbReference type="Proteomes" id="UP001221142">
    <property type="component" value="Unassembled WGS sequence"/>
</dbReference>
<feature type="region of interest" description="Disordered" evidence="1">
    <location>
        <begin position="527"/>
        <end position="558"/>
    </location>
</feature>